<sequence length="641" mass="68350">MMTLPSLVRTISRTGAALLGASSLLLVAGCSDDPPSQAPGLSCGEGTQAVGRECLPTALEPGRYLSPLVQLQNLAEVGSHTDEVRIREDNLLLNCSYTFNVIDATHANDMETLTGEGLKHTIPGDTRTPGCKHLAWDDKLVFTTHLGNIRNPAFLSGWDITDPEAPVQLPVLQEPGISYEGVDVANHHIFVGLHENGLGVYDYDAANGFTRVGSLGGFTNAWGIAARDKHVFVADGIGGFATVDATDPAKPVELGRVAIGGQARGVVVDGNFAYVAAGSAGVAVVDIADLASPKVVGRAEMPGTALRVAFSEGRIFVAAWNDVRVYDVKTPSAPTYVASVRIPRPFDYEDADRELPTMRTFGVAARGQDVFIGAWENPYSYRLEPDRLAPNIRLPETAARLDFGKVAAGAAKTIQIPVTNQGTAPLTLVDNWISGKAFRVEPKQARIEPGETFSLEVTYVASAAEEEVGYLHIVSDDPAAPVRKAYLVGNAPGVTLGSPLPATTATLLDGTTWTSEASAGKVLLLSYFATFCPVCANHLPDVEERFWQSYRDKGLEIVALNPRETTDKIGDVQAYCENLVVSFPLGIEEPASTYAAVTTNFVGPNPFPVDVIVGKDGTVRYASHEYDPDAMAAVIEELLAE</sequence>
<dbReference type="Gene3D" id="2.60.40.10">
    <property type="entry name" value="Immunoglobulins"/>
    <property type="match status" value="1"/>
</dbReference>
<feature type="domain" description="Thioredoxin" evidence="7">
    <location>
        <begin position="494"/>
        <end position="640"/>
    </location>
</feature>
<dbReference type="Proteomes" id="UP000309215">
    <property type="component" value="Unassembled WGS sequence"/>
</dbReference>
<evidence type="ECO:0000256" key="2">
    <source>
        <dbReference type="ARBA" id="ARBA00004496"/>
    </source>
</evidence>
<keyword evidence="6" id="KW-0732">Signal</keyword>
<dbReference type="RefSeq" id="WP_136933781.1">
    <property type="nucleotide sequence ID" value="NZ_SSMQ01000054.1"/>
</dbReference>
<dbReference type="Gene3D" id="3.40.30.10">
    <property type="entry name" value="Glutaredoxin"/>
    <property type="match status" value="1"/>
</dbReference>
<dbReference type="CDD" id="cd02966">
    <property type="entry name" value="TlpA_like_family"/>
    <property type="match status" value="1"/>
</dbReference>
<dbReference type="GO" id="GO:0016209">
    <property type="term" value="F:antioxidant activity"/>
    <property type="evidence" value="ECO:0007669"/>
    <property type="project" value="InterPro"/>
</dbReference>
<dbReference type="InterPro" id="IPR000866">
    <property type="entry name" value="AhpC/TSA"/>
</dbReference>
<dbReference type="Pfam" id="PF00578">
    <property type="entry name" value="AhpC-TSA"/>
    <property type="match status" value="1"/>
</dbReference>
<dbReference type="InterPro" id="IPR015943">
    <property type="entry name" value="WD40/YVTN_repeat-like_dom_sf"/>
</dbReference>
<feature type="chain" id="PRO_5020831832" evidence="6">
    <location>
        <begin position="29"/>
        <end position="641"/>
    </location>
</feature>
<dbReference type="InterPro" id="IPR013211">
    <property type="entry name" value="LVIVD"/>
</dbReference>
<proteinExistence type="predicted"/>
<dbReference type="InterPro" id="IPR036249">
    <property type="entry name" value="Thioredoxin-like_sf"/>
</dbReference>
<dbReference type="SUPFAM" id="SSF63825">
    <property type="entry name" value="YWTD domain"/>
    <property type="match status" value="1"/>
</dbReference>
<dbReference type="PANTHER" id="PTHR42852">
    <property type="entry name" value="THIOL:DISULFIDE INTERCHANGE PROTEIN DSBE"/>
    <property type="match status" value="1"/>
</dbReference>
<evidence type="ECO:0000259" key="7">
    <source>
        <dbReference type="PROSITE" id="PS51352"/>
    </source>
</evidence>
<name>A0A4U1IZH7_9BACT</name>
<keyword evidence="3" id="KW-0963">Cytoplasm</keyword>
<evidence type="ECO:0000256" key="6">
    <source>
        <dbReference type="SAM" id="SignalP"/>
    </source>
</evidence>
<dbReference type="OrthoDB" id="8375at2"/>
<evidence type="ECO:0000313" key="9">
    <source>
        <dbReference type="Proteomes" id="UP000309215"/>
    </source>
</evidence>
<evidence type="ECO:0000313" key="8">
    <source>
        <dbReference type="EMBL" id="TKC99651.1"/>
    </source>
</evidence>
<dbReference type="GO" id="GO:0005737">
    <property type="term" value="C:cytoplasm"/>
    <property type="evidence" value="ECO:0007669"/>
    <property type="project" value="UniProtKB-SubCell"/>
</dbReference>
<organism evidence="8 9">
    <name type="scientific">Polyangium fumosum</name>
    <dbReference type="NCBI Taxonomy" id="889272"/>
    <lineage>
        <taxon>Bacteria</taxon>
        <taxon>Pseudomonadati</taxon>
        <taxon>Myxococcota</taxon>
        <taxon>Polyangia</taxon>
        <taxon>Polyangiales</taxon>
        <taxon>Polyangiaceae</taxon>
        <taxon>Polyangium</taxon>
    </lineage>
</organism>
<dbReference type="InterPro" id="IPR050553">
    <property type="entry name" value="Thioredoxin_ResA/DsbE_sf"/>
</dbReference>
<dbReference type="Pfam" id="PF22544">
    <property type="entry name" value="HYDIN_VesB_CFA65-like_Ig"/>
    <property type="match status" value="1"/>
</dbReference>
<dbReference type="SUPFAM" id="SSF52833">
    <property type="entry name" value="Thioredoxin-like"/>
    <property type="match status" value="1"/>
</dbReference>
<accession>A0A4U1IZH7</accession>
<comment type="subcellular location">
    <subcellularLocation>
        <location evidence="1">Cell projection</location>
        <location evidence="1">Cilium</location>
    </subcellularLocation>
    <subcellularLocation>
        <location evidence="2">Cytoplasm</location>
    </subcellularLocation>
</comment>
<dbReference type="InterPro" id="IPR053879">
    <property type="entry name" value="HYDIN_VesB_CFA65-like_Ig"/>
</dbReference>
<dbReference type="InterPro" id="IPR013766">
    <property type="entry name" value="Thioredoxin_domain"/>
</dbReference>
<dbReference type="PROSITE" id="PS51352">
    <property type="entry name" value="THIOREDOXIN_2"/>
    <property type="match status" value="1"/>
</dbReference>
<evidence type="ECO:0000256" key="3">
    <source>
        <dbReference type="ARBA" id="ARBA00022490"/>
    </source>
</evidence>
<dbReference type="EMBL" id="SSMQ01000054">
    <property type="protein sequence ID" value="TKC99651.1"/>
    <property type="molecule type" value="Genomic_DNA"/>
</dbReference>
<keyword evidence="9" id="KW-1185">Reference proteome</keyword>
<evidence type="ECO:0000256" key="5">
    <source>
        <dbReference type="ARBA" id="ARBA00023273"/>
    </source>
</evidence>
<feature type="signal peptide" evidence="6">
    <location>
        <begin position="1"/>
        <end position="28"/>
    </location>
</feature>
<reference evidence="8 9" key="1">
    <citation type="submission" date="2019-04" db="EMBL/GenBank/DDBJ databases">
        <authorList>
            <person name="Li Y."/>
            <person name="Wang J."/>
        </authorList>
    </citation>
    <scope>NUCLEOTIDE SEQUENCE [LARGE SCALE GENOMIC DNA]</scope>
    <source>
        <strain evidence="8 9">DSM 14668</strain>
    </source>
</reference>
<dbReference type="GO" id="GO:0016491">
    <property type="term" value="F:oxidoreductase activity"/>
    <property type="evidence" value="ECO:0007669"/>
    <property type="project" value="InterPro"/>
</dbReference>
<gene>
    <name evidence="8" type="ORF">E8A74_36840</name>
</gene>
<dbReference type="Pfam" id="PF08309">
    <property type="entry name" value="LVIVD"/>
    <property type="match status" value="3"/>
</dbReference>
<dbReference type="InterPro" id="IPR013783">
    <property type="entry name" value="Ig-like_fold"/>
</dbReference>
<dbReference type="PANTHER" id="PTHR42852:SF17">
    <property type="entry name" value="THIOREDOXIN-LIKE PROTEIN HI_1115"/>
    <property type="match status" value="1"/>
</dbReference>
<keyword evidence="5" id="KW-0966">Cell projection</keyword>
<dbReference type="AlphaFoldDB" id="A0A4U1IZH7"/>
<protein>
    <submittedName>
        <fullName evidence="8">Redoxin domain-containing protein</fullName>
    </submittedName>
</protein>
<comment type="caution">
    <text evidence="8">The sequence shown here is derived from an EMBL/GenBank/DDBJ whole genome shotgun (WGS) entry which is preliminary data.</text>
</comment>
<evidence type="ECO:0000256" key="4">
    <source>
        <dbReference type="ARBA" id="ARBA00023069"/>
    </source>
</evidence>
<keyword evidence="4" id="KW-0969">Cilium</keyword>
<dbReference type="Gene3D" id="2.130.10.10">
    <property type="entry name" value="YVTN repeat-like/Quinoprotein amine dehydrogenase"/>
    <property type="match status" value="1"/>
</dbReference>
<evidence type="ECO:0000256" key="1">
    <source>
        <dbReference type="ARBA" id="ARBA00004138"/>
    </source>
</evidence>